<evidence type="ECO:0000259" key="4">
    <source>
        <dbReference type="PROSITE" id="PS01124"/>
    </source>
</evidence>
<dbReference type="InterPro" id="IPR018060">
    <property type="entry name" value="HTH_AraC"/>
</dbReference>
<dbReference type="PANTHER" id="PTHR43280">
    <property type="entry name" value="ARAC-FAMILY TRANSCRIPTIONAL REGULATOR"/>
    <property type="match status" value="1"/>
</dbReference>
<dbReference type="OrthoDB" id="4480133at2"/>
<protein>
    <submittedName>
        <fullName evidence="5">Transcriptional regulator, AraC family</fullName>
    </submittedName>
</protein>
<dbReference type="AlphaFoldDB" id="A0A1M6AB04"/>
<dbReference type="PROSITE" id="PS01124">
    <property type="entry name" value="HTH_ARAC_FAMILY_2"/>
    <property type="match status" value="1"/>
</dbReference>
<keyword evidence="2" id="KW-0238">DNA-binding</keyword>
<dbReference type="InterPro" id="IPR054015">
    <property type="entry name" value="ExsA-like_N"/>
</dbReference>
<dbReference type="SMART" id="SM00342">
    <property type="entry name" value="HTH_ARAC"/>
    <property type="match status" value="1"/>
</dbReference>
<dbReference type="SUPFAM" id="SSF51215">
    <property type="entry name" value="Regulatory protein AraC"/>
    <property type="match status" value="1"/>
</dbReference>
<dbReference type="Gene3D" id="2.60.120.10">
    <property type="entry name" value="Jelly Rolls"/>
    <property type="match status" value="1"/>
</dbReference>
<evidence type="ECO:0000313" key="5">
    <source>
        <dbReference type="EMBL" id="SHI33655.1"/>
    </source>
</evidence>
<keyword evidence="1" id="KW-0805">Transcription regulation</keyword>
<keyword evidence="3" id="KW-0804">Transcription</keyword>
<dbReference type="Gene3D" id="1.10.10.60">
    <property type="entry name" value="Homeodomain-like"/>
    <property type="match status" value="1"/>
</dbReference>
<proteinExistence type="predicted"/>
<dbReference type="PANTHER" id="PTHR43280:SF2">
    <property type="entry name" value="HTH-TYPE TRANSCRIPTIONAL REGULATOR EXSA"/>
    <property type="match status" value="1"/>
</dbReference>
<dbReference type="GO" id="GO:0003700">
    <property type="term" value="F:DNA-binding transcription factor activity"/>
    <property type="evidence" value="ECO:0007669"/>
    <property type="project" value="InterPro"/>
</dbReference>
<organism evidence="5 6">
    <name type="scientific">Algibacter luteus</name>
    <dbReference type="NCBI Taxonomy" id="1178825"/>
    <lineage>
        <taxon>Bacteria</taxon>
        <taxon>Pseudomonadati</taxon>
        <taxon>Bacteroidota</taxon>
        <taxon>Flavobacteriia</taxon>
        <taxon>Flavobacteriales</taxon>
        <taxon>Flavobacteriaceae</taxon>
        <taxon>Algibacter</taxon>
    </lineage>
</organism>
<evidence type="ECO:0000256" key="3">
    <source>
        <dbReference type="ARBA" id="ARBA00023163"/>
    </source>
</evidence>
<dbReference type="InterPro" id="IPR009057">
    <property type="entry name" value="Homeodomain-like_sf"/>
</dbReference>
<evidence type="ECO:0000256" key="2">
    <source>
        <dbReference type="ARBA" id="ARBA00023125"/>
    </source>
</evidence>
<dbReference type="GO" id="GO:0043565">
    <property type="term" value="F:sequence-specific DNA binding"/>
    <property type="evidence" value="ECO:0007669"/>
    <property type="project" value="InterPro"/>
</dbReference>
<evidence type="ECO:0000313" key="6">
    <source>
        <dbReference type="Proteomes" id="UP000184396"/>
    </source>
</evidence>
<dbReference type="EMBL" id="FQYK01000001">
    <property type="protein sequence ID" value="SHI33655.1"/>
    <property type="molecule type" value="Genomic_DNA"/>
</dbReference>
<feature type="domain" description="HTH araC/xylS-type" evidence="4">
    <location>
        <begin position="186"/>
        <end position="284"/>
    </location>
</feature>
<evidence type="ECO:0000256" key="1">
    <source>
        <dbReference type="ARBA" id="ARBA00023015"/>
    </source>
</evidence>
<dbReference type="Pfam" id="PF12833">
    <property type="entry name" value="HTH_18"/>
    <property type="match status" value="1"/>
</dbReference>
<reference evidence="5 6" key="1">
    <citation type="submission" date="2016-11" db="EMBL/GenBank/DDBJ databases">
        <authorList>
            <person name="Jaros S."/>
            <person name="Januszkiewicz K."/>
            <person name="Wedrychowicz H."/>
        </authorList>
    </citation>
    <scope>NUCLEOTIDE SEQUENCE [LARGE SCALE GENOMIC DNA]</scope>
    <source>
        <strain evidence="5 6">CGMCC 1.12213</strain>
    </source>
</reference>
<dbReference type="InterPro" id="IPR037923">
    <property type="entry name" value="HTH-like"/>
</dbReference>
<sequence length="288" mass="34318">MINAYEYFKNHPKFNKLVGDDFLFVEYKCPLNIEEYQLWIENHLITYVISGKKDWITANKTYKLTKGDTLFIRKGVYTTRQYLESEYCVMLFFINDKFIKKFISENPTFKREFNHKKEHHQIFDISTNDVFKTLIESIFHYLQQGDEIPKELVEIKFKELLFNIVLNSNNAEVLLFFNSISQNTKTNIENIMTENFQYDLKIADFAKLCGKSLSSFKREFKECFNATPNRWLINKRLEHSKILLLGTNLTANEVGYECGFKNNSHFIKSFKEKFKLPPKQFRSLNRSD</sequence>
<dbReference type="SUPFAM" id="SSF46689">
    <property type="entry name" value="Homeodomain-like"/>
    <property type="match status" value="2"/>
</dbReference>
<dbReference type="Pfam" id="PF22200">
    <property type="entry name" value="ExsA_N"/>
    <property type="match status" value="1"/>
</dbReference>
<dbReference type="STRING" id="1178825.SAMN05216261_0326"/>
<gene>
    <name evidence="5" type="ORF">SAMN05216261_0326</name>
</gene>
<keyword evidence="6" id="KW-1185">Reference proteome</keyword>
<dbReference type="InterPro" id="IPR014710">
    <property type="entry name" value="RmlC-like_jellyroll"/>
</dbReference>
<dbReference type="RefSeq" id="WP_019386327.1">
    <property type="nucleotide sequence ID" value="NZ_ALIH01000001.1"/>
</dbReference>
<dbReference type="Proteomes" id="UP000184396">
    <property type="component" value="Unassembled WGS sequence"/>
</dbReference>
<accession>A0A1M6AB04</accession>
<name>A0A1M6AB04_9FLAO</name>
<dbReference type="eggNOG" id="COG2207">
    <property type="taxonomic scope" value="Bacteria"/>
</dbReference>